<dbReference type="GO" id="GO:0016020">
    <property type="term" value="C:membrane"/>
    <property type="evidence" value="ECO:0007669"/>
    <property type="project" value="UniProtKB-SubCell"/>
</dbReference>
<proteinExistence type="inferred from homology"/>
<dbReference type="Gene3D" id="1.20.1540.10">
    <property type="entry name" value="Rhomboid-like"/>
    <property type="match status" value="1"/>
</dbReference>
<evidence type="ECO:0000256" key="2">
    <source>
        <dbReference type="ARBA" id="ARBA00009045"/>
    </source>
</evidence>
<evidence type="ECO:0000313" key="9">
    <source>
        <dbReference type="EMBL" id="ODV54138.1"/>
    </source>
</evidence>
<comment type="similarity">
    <text evidence="2">Belongs to the peptidase S54 family.</text>
</comment>
<comment type="caution">
    <text evidence="9">The sequence shown here is derived from an EMBL/GenBank/DDBJ whole genome shotgun (WGS) entry which is preliminary data.</text>
</comment>
<dbReference type="PANTHER" id="PTHR43731">
    <property type="entry name" value="RHOMBOID PROTEASE"/>
    <property type="match status" value="1"/>
</dbReference>
<dbReference type="EMBL" id="MECQ01000002">
    <property type="protein sequence ID" value="ODV54138.1"/>
    <property type="molecule type" value="Genomic_DNA"/>
</dbReference>
<gene>
    <name evidence="9" type="ORF">BG258_18890</name>
</gene>
<evidence type="ECO:0000259" key="8">
    <source>
        <dbReference type="Pfam" id="PF01694"/>
    </source>
</evidence>
<feature type="transmembrane region" description="Helical" evidence="7">
    <location>
        <begin position="21"/>
        <end position="44"/>
    </location>
</feature>
<dbReference type="OrthoDB" id="9813074at2"/>
<evidence type="ECO:0000256" key="5">
    <source>
        <dbReference type="ARBA" id="ARBA00022989"/>
    </source>
</evidence>
<dbReference type="InterPro" id="IPR035952">
    <property type="entry name" value="Rhomboid-like_sf"/>
</dbReference>
<feature type="domain" description="Peptidase S54 rhomboid" evidence="8">
    <location>
        <begin position="54"/>
        <end position="190"/>
    </location>
</feature>
<protein>
    <submittedName>
        <fullName evidence="9">Rhomboid family intramembrane serine protease</fullName>
    </submittedName>
</protein>
<feature type="transmembrane region" description="Helical" evidence="7">
    <location>
        <begin position="96"/>
        <end position="115"/>
    </location>
</feature>
<dbReference type="Proteomes" id="UP000094784">
    <property type="component" value="Unassembled WGS sequence"/>
</dbReference>
<evidence type="ECO:0000256" key="1">
    <source>
        <dbReference type="ARBA" id="ARBA00004141"/>
    </source>
</evidence>
<feature type="transmembrane region" description="Helical" evidence="7">
    <location>
        <begin position="148"/>
        <end position="166"/>
    </location>
</feature>
<keyword evidence="9" id="KW-0645">Protease</keyword>
<evidence type="ECO:0000256" key="6">
    <source>
        <dbReference type="ARBA" id="ARBA00023136"/>
    </source>
</evidence>
<accession>A0A1E4R131</accession>
<evidence type="ECO:0000256" key="3">
    <source>
        <dbReference type="ARBA" id="ARBA00022692"/>
    </source>
</evidence>
<name>A0A1E4R131_9BACI</name>
<organism evidence="9 10">
    <name type="scientific">Lysinibacillus fusiformis</name>
    <dbReference type="NCBI Taxonomy" id="28031"/>
    <lineage>
        <taxon>Bacteria</taxon>
        <taxon>Bacillati</taxon>
        <taxon>Bacillota</taxon>
        <taxon>Bacilli</taxon>
        <taxon>Bacillales</taxon>
        <taxon>Bacillaceae</taxon>
        <taxon>Lysinibacillus</taxon>
    </lineage>
</organism>
<dbReference type="PANTHER" id="PTHR43731:SF14">
    <property type="entry name" value="PRESENILIN-ASSOCIATED RHOMBOID-LIKE PROTEIN, MITOCHONDRIAL"/>
    <property type="match status" value="1"/>
</dbReference>
<dbReference type="RefSeq" id="WP_069482824.1">
    <property type="nucleotide sequence ID" value="NZ_CP130331.1"/>
</dbReference>
<sequence length="207" mass="23560">MFSRTENFKQYTKYYPVVSTLIAINLILYVLSLLPGVGTLLWNYGIQANFLVQKGEWWRVFSAMFLHAGFMHMFFNMFSLYLFGPELEKIAGKARFITIYLVSGIVGNMATYIFYDSSYASLGASGAIFGIFGAFGALVYYTRRTMPMLRKLILPIIIISVIMTFLQPNVNVFAHLGGLVTGFILGLIYLHPKRILSWRKQKMSGRP</sequence>
<keyword evidence="5 7" id="KW-1133">Transmembrane helix</keyword>
<dbReference type="AlphaFoldDB" id="A0A1E4R131"/>
<reference evidence="9 10" key="1">
    <citation type="submission" date="2016-09" db="EMBL/GenBank/DDBJ databases">
        <title>Draft genome sequence of the soil isolate, Lysinibacillus fusiformis M5, a potential hypoxanthine producer.</title>
        <authorList>
            <person name="Gallegos-Monterrosa R."/>
            <person name="Maroti G."/>
            <person name="Balint B."/>
            <person name="Kovacs A.T."/>
        </authorList>
    </citation>
    <scope>NUCLEOTIDE SEQUENCE [LARGE SCALE GENOMIC DNA]</scope>
    <source>
        <strain evidence="9 10">M5</strain>
    </source>
</reference>
<keyword evidence="4" id="KW-0378">Hydrolase</keyword>
<dbReference type="GO" id="GO:0004252">
    <property type="term" value="F:serine-type endopeptidase activity"/>
    <property type="evidence" value="ECO:0007669"/>
    <property type="project" value="InterPro"/>
</dbReference>
<dbReference type="SUPFAM" id="SSF144091">
    <property type="entry name" value="Rhomboid-like"/>
    <property type="match status" value="1"/>
</dbReference>
<feature type="transmembrane region" description="Helical" evidence="7">
    <location>
        <begin position="172"/>
        <end position="190"/>
    </location>
</feature>
<dbReference type="GO" id="GO:0006508">
    <property type="term" value="P:proteolysis"/>
    <property type="evidence" value="ECO:0007669"/>
    <property type="project" value="UniProtKB-KW"/>
</dbReference>
<evidence type="ECO:0000313" key="10">
    <source>
        <dbReference type="Proteomes" id="UP000094784"/>
    </source>
</evidence>
<evidence type="ECO:0000256" key="4">
    <source>
        <dbReference type="ARBA" id="ARBA00022801"/>
    </source>
</evidence>
<dbReference type="InterPro" id="IPR050925">
    <property type="entry name" value="Rhomboid_protease_S54"/>
</dbReference>
<dbReference type="InterPro" id="IPR022764">
    <property type="entry name" value="Peptidase_S54_rhomboid_dom"/>
</dbReference>
<keyword evidence="3 7" id="KW-0812">Transmembrane</keyword>
<keyword evidence="6 7" id="KW-0472">Membrane</keyword>
<evidence type="ECO:0000256" key="7">
    <source>
        <dbReference type="SAM" id="Phobius"/>
    </source>
</evidence>
<comment type="subcellular location">
    <subcellularLocation>
        <location evidence="1">Membrane</location>
        <topology evidence="1">Multi-pass membrane protein</topology>
    </subcellularLocation>
</comment>
<feature type="transmembrane region" description="Helical" evidence="7">
    <location>
        <begin position="121"/>
        <end position="141"/>
    </location>
</feature>
<dbReference type="Pfam" id="PF01694">
    <property type="entry name" value="Rhomboid"/>
    <property type="match status" value="1"/>
</dbReference>
<feature type="transmembrane region" description="Helical" evidence="7">
    <location>
        <begin position="64"/>
        <end position="84"/>
    </location>
</feature>